<feature type="transmembrane region" description="Helical" evidence="1">
    <location>
        <begin position="87"/>
        <end position="104"/>
    </location>
</feature>
<evidence type="ECO:0000313" key="3">
    <source>
        <dbReference type="Proteomes" id="UP000697995"/>
    </source>
</evidence>
<feature type="transmembrane region" description="Helical" evidence="1">
    <location>
        <begin position="164"/>
        <end position="190"/>
    </location>
</feature>
<keyword evidence="1" id="KW-1133">Transmembrane helix</keyword>
<keyword evidence="1" id="KW-0472">Membrane</keyword>
<keyword evidence="1" id="KW-0812">Transmembrane</keyword>
<protein>
    <submittedName>
        <fullName evidence="2">Uncharacterized protein</fullName>
    </submittedName>
</protein>
<feature type="transmembrane region" description="Helical" evidence="1">
    <location>
        <begin position="116"/>
        <end position="144"/>
    </location>
</feature>
<proteinExistence type="predicted"/>
<name>A0ABS1CT63_9PROT</name>
<dbReference type="EMBL" id="NRSG01000008">
    <property type="protein sequence ID" value="MBK1657034.1"/>
    <property type="molecule type" value="Genomic_DNA"/>
</dbReference>
<dbReference type="RefSeq" id="WP_133218838.1">
    <property type="nucleotide sequence ID" value="NZ_NRSG01000008.1"/>
</dbReference>
<feature type="transmembrane region" description="Helical" evidence="1">
    <location>
        <begin position="267"/>
        <end position="289"/>
    </location>
</feature>
<accession>A0ABS1CT63</accession>
<keyword evidence="3" id="KW-1185">Reference proteome</keyword>
<feature type="transmembrane region" description="Helical" evidence="1">
    <location>
        <begin position="210"/>
        <end position="231"/>
    </location>
</feature>
<dbReference type="Proteomes" id="UP000697995">
    <property type="component" value="Unassembled WGS sequence"/>
</dbReference>
<comment type="caution">
    <text evidence="2">The sequence shown here is derived from an EMBL/GenBank/DDBJ whole genome shotgun (WGS) entry which is preliminary data.</text>
</comment>
<organism evidence="2 3">
    <name type="scientific">Paracraurococcus ruber</name>
    <dbReference type="NCBI Taxonomy" id="77675"/>
    <lineage>
        <taxon>Bacteria</taxon>
        <taxon>Pseudomonadati</taxon>
        <taxon>Pseudomonadota</taxon>
        <taxon>Alphaproteobacteria</taxon>
        <taxon>Acetobacterales</taxon>
        <taxon>Roseomonadaceae</taxon>
        <taxon>Paracraurococcus</taxon>
    </lineage>
</organism>
<sequence length="542" mass="58158">MRRAGPLPAVLALVLAALLVPVAITHLPPLYDYPNHLSRLWLIGGGAATPPLSGIYAVEWSALTNIGIDLLAVPLTRIFPAEAVAKLYLGLGIVLVPLGAALLHRALHGRLHWWSLAFPVLVWNGAVLAGFLNFQIAMGLALVFAAADPWLARRGQAALLPARALAAALLVVVHLFGLVFYAALLCGLALGPDLRALRHRAGLRAAALRLLPVVGLVVLVLGAFLLTAPALPGAHAAANAGSVLGDIRAGLETLFARHKLKSALSWIWTYHLPTDAAVLLLLAVPPALALWRGRLHAHGGLLLVALALVLLFLVTPFRLAGTFWVDRRFAYMAPFVLAVALRPEVPAALLRPAATLLLALGLGRAGFIGLAWQARQADVAAVERVLALVPPGAAILPFTHVPPPRDYGPFGRHFSGGEPSYGHYPTIAIRTRQAFVPTLFTARGKQPLRVLPPWNGIAVPEGWLVTPNILADAELQRRMGWEAPYARLWRERFDYILVVNADMPDHYGPFRPPEGVALLADAGFAQLWRIDRSPPAATAARE</sequence>
<feature type="transmembrane region" description="Helical" evidence="1">
    <location>
        <begin position="301"/>
        <end position="325"/>
    </location>
</feature>
<reference evidence="2 3" key="1">
    <citation type="journal article" date="2020" name="Microorganisms">
        <title>Osmotic Adaptation and Compatible Solute Biosynthesis of Phototrophic Bacteria as Revealed from Genome Analyses.</title>
        <authorList>
            <person name="Imhoff J.F."/>
            <person name="Rahn T."/>
            <person name="Kunzel S."/>
            <person name="Keller A."/>
            <person name="Neulinger S.C."/>
        </authorList>
    </citation>
    <scope>NUCLEOTIDE SEQUENCE [LARGE SCALE GENOMIC DNA]</scope>
    <source>
        <strain evidence="2 3">DSM 15382</strain>
    </source>
</reference>
<evidence type="ECO:0000256" key="1">
    <source>
        <dbReference type="SAM" id="Phobius"/>
    </source>
</evidence>
<evidence type="ECO:0000313" key="2">
    <source>
        <dbReference type="EMBL" id="MBK1657034.1"/>
    </source>
</evidence>
<gene>
    <name evidence="2" type="ORF">CKO45_02175</name>
</gene>